<feature type="transmembrane region" description="Helical" evidence="9">
    <location>
        <begin position="368"/>
        <end position="388"/>
    </location>
</feature>
<dbReference type="InterPro" id="IPR006311">
    <property type="entry name" value="TAT_signal"/>
</dbReference>
<keyword evidence="12" id="KW-1185">Reference proteome</keyword>
<evidence type="ECO:0000256" key="4">
    <source>
        <dbReference type="ARBA" id="ARBA00022448"/>
    </source>
</evidence>
<accession>A0A163L635</accession>
<keyword evidence="5 9" id="KW-0812">Transmembrane</keyword>
<dbReference type="SUPFAM" id="SSF53807">
    <property type="entry name" value="Helical backbone' metal receptor"/>
    <property type="match status" value="1"/>
</dbReference>
<keyword evidence="6" id="KW-0732">Signal</keyword>
<evidence type="ECO:0000256" key="1">
    <source>
        <dbReference type="ARBA" id="ARBA00004196"/>
    </source>
</evidence>
<keyword evidence="8 9" id="KW-0472">Membrane</keyword>
<evidence type="ECO:0000256" key="7">
    <source>
        <dbReference type="ARBA" id="ARBA00022989"/>
    </source>
</evidence>
<dbReference type="PROSITE" id="PS51318">
    <property type="entry name" value="TAT"/>
    <property type="match status" value="1"/>
</dbReference>
<evidence type="ECO:0000256" key="9">
    <source>
        <dbReference type="SAM" id="Phobius"/>
    </source>
</evidence>
<comment type="caution">
    <text evidence="11">The sequence shown here is derived from an EMBL/GenBank/DDBJ whole genome shotgun (WGS) entry which is preliminary data.</text>
</comment>
<evidence type="ECO:0000256" key="2">
    <source>
        <dbReference type="ARBA" id="ARBA00004370"/>
    </source>
</evidence>
<dbReference type="EMBL" id="JYNV01000060">
    <property type="protein sequence ID" value="KZM27524.1"/>
    <property type="molecule type" value="Genomic_DNA"/>
</dbReference>
<comment type="similarity">
    <text evidence="3">Belongs to the CD225/Dispanin family.</text>
</comment>
<dbReference type="Pfam" id="PF01497">
    <property type="entry name" value="Peripla_BP_2"/>
    <property type="match status" value="1"/>
</dbReference>
<dbReference type="Gene3D" id="3.40.50.1980">
    <property type="entry name" value="Nitrogenase molybdenum iron protein domain"/>
    <property type="match status" value="2"/>
</dbReference>
<dbReference type="PROSITE" id="PS50983">
    <property type="entry name" value="FE_B12_PBP"/>
    <property type="match status" value="1"/>
</dbReference>
<dbReference type="PANTHER" id="PTHR30532:SF1">
    <property type="entry name" value="IRON(3+)-HYDROXAMATE-BINDING PROTEIN FHUD"/>
    <property type="match status" value="1"/>
</dbReference>
<name>A0A163L635_DIDRA</name>
<reference evidence="11 12" key="1">
    <citation type="journal article" date="2016" name="Sci. Rep.">
        <title>Draft genome sequencing and secretome analysis of fungal phytopathogen Ascochyta rabiei provides insight into the necrotrophic effector repertoire.</title>
        <authorList>
            <person name="Verma S."/>
            <person name="Gazara R.K."/>
            <person name="Nizam S."/>
            <person name="Parween S."/>
            <person name="Chattopadhyay D."/>
            <person name="Verma P.K."/>
        </authorList>
    </citation>
    <scope>NUCLEOTIDE SEQUENCE [LARGE SCALE GENOMIC DNA]</scope>
    <source>
        <strain evidence="11 12">ArDII</strain>
    </source>
</reference>
<gene>
    <name evidence="11" type="ORF">ST47_g1274</name>
</gene>
<dbReference type="AlphaFoldDB" id="A0A163L635"/>
<evidence type="ECO:0000256" key="3">
    <source>
        <dbReference type="ARBA" id="ARBA00006843"/>
    </source>
</evidence>
<evidence type="ECO:0000256" key="8">
    <source>
        <dbReference type="ARBA" id="ARBA00023136"/>
    </source>
</evidence>
<evidence type="ECO:0000313" key="11">
    <source>
        <dbReference type="EMBL" id="KZM27524.1"/>
    </source>
</evidence>
<comment type="subcellular location">
    <subcellularLocation>
        <location evidence="1">Cell envelope</location>
    </subcellularLocation>
    <subcellularLocation>
        <location evidence="2">Membrane</location>
    </subcellularLocation>
</comment>
<keyword evidence="4" id="KW-0813">Transport</keyword>
<sequence>MELRLLMPVIESTETFHPTMSPFATDTPLPSTRDVDGEFTRLIDSLTRRGFLAGAAALGALGALSACSGESSGTEASDEWVDIVVADQAYRLPRDPKRVVVLEARGALDFALLAEYPIVATNWDPKSQLMRQVPAGAARLGGTNNEPNAESILSHDPDLLVVGKGWWNYYQDKGLLGTDIAPVLVVDEGTTGSSWKQAMTAQLTALDRREVAERVIARYNAELAQARAKIGGLLEGKSIAIAGADSGQIWLQNNTFAVSVAQDLGLNVLTDAAHAAPDRKDSTFYSLEELAIFDQADFVLLQNPDAVEAESPTWKRVRAVQDGHVGHLRYDLNNGLALTAMALAADIAEQNPYYGQQQPVGPPPDNNLVWAILVTVFCCLPLGIVSIVKSSQVNTLWAQGQFDAARKSADDAKKFALWSVGAGVAVAVLYFLFVVVLAGSSSL</sequence>
<protein>
    <recommendedName>
        <fullName evidence="10">Fe/B12 periplasmic-binding domain-containing protein</fullName>
    </recommendedName>
</protein>
<dbReference type="InterPro" id="IPR002491">
    <property type="entry name" value="ABC_transptr_periplasmic_BD"/>
</dbReference>
<evidence type="ECO:0000256" key="5">
    <source>
        <dbReference type="ARBA" id="ARBA00022692"/>
    </source>
</evidence>
<feature type="transmembrane region" description="Helical" evidence="9">
    <location>
        <begin position="415"/>
        <end position="438"/>
    </location>
</feature>
<dbReference type="InterPro" id="IPR051313">
    <property type="entry name" value="Bact_iron-sidero_bind"/>
</dbReference>
<evidence type="ECO:0000259" key="10">
    <source>
        <dbReference type="PROSITE" id="PS50983"/>
    </source>
</evidence>
<dbReference type="InterPro" id="IPR019546">
    <property type="entry name" value="TAT_signal_bac_arc"/>
</dbReference>
<organism evidence="11 12">
    <name type="scientific">Didymella rabiei</name>
    <name type="common">Chickpea ascochyta blight fungus</name>
    <name type="synonym">Mycosphaerella rabiei</name>
    <dbReference type="NCBI Taxonomy" id="5454"/>
    <lineage>
        <taxon>Eukaryota</taxon>
        <taxon>Fungi</taxon>
        <taxon>Dikarya</taxon>
        <taxon>Ascomycota</taxon>
        <taxon>Pezizomycotina</taxon>
        <taxon>Dothideomycetes</taxon>
        <taxon>Pleosporomycetidae</taxon>
        <taxon>Pleosporales</taxon>
        <taxon>Pleosporineae</taxon>
        <taxon>Didymellaceae</taxon>
        <taxon>Ascochyta</taxon>
    </lineage>
</organism>
<dbReference type="NCBIfam" id="TIGR01409">
    <property type="entry name" value="TAT_signal_seq"/>
    <property type="match status" value="1"/>
</dbReference>
<evidence type="ECO:0000313" key="12">
    <source>
        <dbReference type="Proteomes" id="UP000076837"/>
    </source>
</evidence>
<dbReference type="InterPro" id="IPR007593">
    <property type="entry name" value="CD225/Dispanin_fam"/>
</dbReference>
<proteinExistence type="inferred from homology"/>
<dbReference type="Pfam" id="PF04505">
    <property type="entry name" value="CD225"/>
    <property type="match status" value="1"/>
</dbReference>
<feature type="domain" description="Fe/B12 periplasmic-binding" evidence="10">
    <location>
        <begin position="98"/>
        <end position="358"/>
    </location>
</feature>
<dbReference type="GO" id="GO:0016020">
    <property type="term" value="C:membrane"/>
    <property type="evidence" value="ECO:0007669"/>
    <property type="project" value="UniProtKB-SubCell"/>
</dbReference>
<dbReference type="PANTHER" id="PTHR30532">
    <property type="entry name" value="IRON III DICITRATE-BINDING PERIPLASMIC PROTEIN"/>
    <property type="match status" value="1"/>
</dbReference>
<dbReference type="Proteomes" id="UP000076837">
    <property type="component" value="Unassembled WGS sequence"/>
</dbReference>
<evidence type="ECO:0000256" key="6">
    <source>
        <dbReference type="ARBA" id="ARBA00022729"/>
    </source>
</evidence>
<keyword evidence="7 9" id="KW-1133">Transmembrane helix</keyword>